<organism evidence="1 2">
    <name type="scientific">Trifolium pratense</name>
    <name type="common">Red clover</name>
    <dbReference type="NCBI Taxonomy" id="57577"/>
    <lineage>
        <taxon>Eukaryota</taxon>
        <taxon>Viridiplantae</taxon>
        <taxon>Streptophyta</taxon>
        <taxon>Embryophyta</taxon>
        <taxon>Tracheophyta</taxon>
        <taxon>Spermatophyta</taxon>
        <taxon>Magnoliopsida</taxon>
        <taxon>eudicotyledons</taxon>
        <taxon>Gunneridae</taxon>
        <taxon>Pentapetalae</taxon>
        <taxon>rosids</taxon>
        <taxon>fabids</taxon>
        <taxon>Fabales</taxon>
        <taxon>Fabaceae</taxon>
        <taxon>Papilionoideae</taxon>
        <taxon>50 kb inversion clade</taxon>
        <taxon>NPAAA clade</taxon>
        <taxon>Hologalegina</taxon>
        <taxon>IRL clade</taxon>
        <taxon>Trifolieae</taxon>
        <taxon>Trifolium</taxon>
    </lineage>
</organism>
<proteinExistence type="predicted"/>
<keyword evidence="2" id="KW-1185">Reference proteome</keyword>
<accession>A0ACB0LA06</accession>
<name>A0ACB0LA06_TRIPR</name>
<dbReference type="EMBL" id="CASHSV030000513">
    <property type="protein sequence ID" value="CAJ2665251.1"/>
    <property type="molecule type" value="Genomic_DNA"/>
</dbReference>
<sequence>MKIGDEAVMGKTIHRMRIYVTPFSLPYNSLPLHFLQPPNQIRYLTEPASTAASCSENTKEESSSLPPEITIGIDIGMWPCCISVWNDSEVELWNKKINEMMKRSCETSKDRDCSIEASSTEVSLSLENEITILYMKDLCSTIFGENASFPFLMHTVDIKVRPFVAAFVNKLWKSTTAVELLGKFMIELRSMVEIHLNRPISNVVFTVQVSFRQLQLDWIHHACAMADLKVIRLMPQPTAVALSYVVHQLNSSASDNESMKIALIFNMDAGYWDVSVIEAEKGKFRKKASTGSSIGGEDLLGNMMSYLLPDFEEIFKRHWNSEIILMAFLRSRIHDVITKLSSETSVEVDLDLGYGLKICKVVTQKEFEEVNKEVFEKCECLIIQCLQDAKIEAEDINDVIIVGGCCNIPRVKNLVTKICNGKEIYKGMNPLNAVLCGAAVAGAVDDAIGKVMISKI</sequence>
<evidence type="ECO:0000313" key="1">
    <source>
        <dbReference type="EMBL" id="CAJ2665251.1"/>
    </source>
</evidence>
<comment type="caution">
    <text evidence="1">The sequence shown here is derived from an EMBL/GenBank/DDBJ whole genome shotgun (WGS) entry which is preliminary data.</text>
</comment>
<reference evidence="1" key="1">
    <citation type="submission" date="2023-10" db="EMBL/GenBank/DDBJ databases">
        <authorList>
            <person name="Rodriguez Cubillos JULIANA M."/>
            <person name="De Vega J."/>
        </authorList>
    </citation>
    <scope>NUCLEOTIDE SEQUENCE</scope>
</reference>
<evidence type="ECO:0000313" key="2">
    <source>
        <dbReference type="Proteomes" id="UP001177021"/>
    </source>
</evidence>
<protein>
    <submittedName>
        <fullName evidence="1">Uncharacterized protein</fullName>
    </submittedName>
</protein>
<gene>
    <name evidence="1" type="ORF">MILVUS5_LOCUS30259</name>
</gene>
<dbReference type="Proteomes" id="UP001177021">
    <property type="component" value="Unassembled WGS sequence"/>
</dbReference>